<dbReference type="EnsemblPlants" id="AVESA.00010b.r2.5AG0819400.1">
    <property type="protein sequence ID" value="AVESA.00010b.r2.5AG0819400.1.CDS.1"/>
    <property type="gene ID" value="AVESA.00010b.r2.5AG0819400"/>
</dbReference>
<reference evidence="1" key="2">
    <citation type="submission" date="2025-09" db="UniProtKB">
        <authorList>
            <consortium name="EnsemblPlants"/>
        </authorList>
    </citation>
    <scope>IDENTIFICATION</scope>
</reference>
<protein>
    <submittedName>
        <fullName evidence="1">Uncharacterized protein</fullName>
    </submittedName>
</protein>
<organism evidence="1 2">
    <name type="scientific">Avena sativa</name>
    <name type="common">Oat</name>
    <dbReference type="NCBI Taxonomy" id="4498"/>
    <lineage>
        <taxon>Eukaryota</taxon>
        <taxon>Viridiplantae</taxon>
        <taxon>Streptophyta</taxon>
        <taxon>Embryophyta</taxon>
        <taxon>Tracheophyta</taxon>
        <taxon>Spermatophyta</taxon>
        <taxon>Magnoliopsida</taxon>
        <taxon>Liliopsida</taxon>
        <taxon>Poales</taxon>
        <taxon>Poaceae</taxon>
        <taxon>BOP clade</taxon>
        <taxon>Pooideae</taxon>
        <taxon>Poodae</taxon>
        <taxon>Poeae</taxon>
        <taxon>Poeae Chloroplast Group 1 (Aveneae type)</taxon>
        <taxon>Aveninae</taxon>
        <taxon>Avena</taxon>
    </lineage>
</organism>
<evidence type="ECO:0000313" key="1">
    <source>
        <dbReference type="EnsemblPlants" id="AVESA.00010b.r2.5AG0819400.1.CDS.1"/>
    </source>
</evidence>
<name>A0ACD5XS09_AVESA</name>
<sequence length="161" mass="16721">MAGCVITNECALAVSAHRVWKVACSGEALKKACAGFIDAVDTEGDGGPGSVTTLTLSAVAAADAGGRLRRTRVLARDHAARVLRNEVLEGSKVSDQLKSQVTEVKLEVAGEGACVAKFRLEYERLDGGALAPEDQAALEGGYLGMLKAVEAYLVANPAEYA</sequence>
<proteinExistence type="predicted"/>
<dbReference type="Proteomes" id="UP001732700">
    <property type="component" value="Chromosome 5A"/>
</dbReference>
<keyword evidence="2" id="KW-1185">Reference proteome</keyword>
<reference evidence="1" key="1">
    <citation type="submission" date="2021-05" db="EMBL/GenBank/DDBJ databases">
        <authorList>
            <person name="Scholz U."/>
            <person name="Mascher M."/>
            <person name="Fiebig A."/>
        </authorList>
    </citation>
    <scope>NUCLEOTIDE SEQUENCE [LARGE SCALE GENOMIC DNA]</scope>
</reference>
<accession>A0ACD5XS09</accession>
<evidence type="ECO:0000313" key="2">
    <source>
        <dbReference type="Proteomes" id="UP001732700"/>
    </source>
</evidence>